<dbReference type="AlphaFoldDB" id="A0A6P1DN35"/>
<feature type="signal peptide" evidence="1">
    <location>
        <begin position="1"/>
        <end position="23"/>
    </location>
</feature>
<organism evidence="2 3">
    <name type="scientific">Thiorhodococcus mannitoliphagus</name>
    <dbReference type="NCBI Taxonomy" id="329406"/>
    <lineage>
        <taxon>Bacteria</taxon>
        <taxon>Pseudomonadati</taxon>
        <taxon>Pseudomonadota</taxon>
        <taxon>Gammaproteobacteria</taxon>
        <taxon>Chromatiales</taxon>
        <taxon>Chromatiaceae</taxon>
        <taxon>Thiorhodococcus</taxon>
    </lineage>
</organism>
<dbReference type="Proteomes" id="UP000471640">
    <property type="component" value="Unassembled WGS sequence"/>
</dbReference>
<evidence type="ECO:0000313" key="2">
    <source>
        <dbReference type="EMBL" id="NEX19349.1"/>
    </source>
</evidence>
<dbReference type="InterPro" id="IPR035923">
    <property type="entry name" value="TT1751-like_sf"/>
</dbReference>
<name>A0A6P1DN35_9GAMM</name>
<sequence length="158" mass="17248">MMQLTRALLAVALVSVLIQPVSSAEPGYARYSTDAPFEDVMDGLRAAIQERGLYINEIMDMAGMLQRTGEDLGLGTPAYTQAKSVQFCSAILSHEMTIESPVRIVNCPFIISVYEKTGESGTTYVAHREISAQEQESSPAMRKVAKMLKDVAEAAIAW</sequence>
<protein>
    <submittedName>
        <fullName evidence="2">DUF302 domain-containing protein</fullName>
    </submittedName>
</protein>
<dbReference type="RefSeq" id="WP_164652250.1">
    <property type="nucleotide sequence ID" value="NZ_JAAIJR010000008.1"/>
</dbReference>
<dbReference type="Gene3D" id="3.30.310.70">
    <property type="entry name" value="TT1751-like domain"/>
    <property type="match status" value="1"/>
</dbReference>
<proteinExistence type="predicted"/>
<dbReference type="SUPFAM" id="SSF103247">
    <property type="entry name" value="TT1751-like"/>
    <property type="match status" value="1"/>
</dbReference>
<accession>A0A6P1DN35</accession>
<reference evidence="3" key="1">
    <citation type="journal article" date="2020" name="Microbiol. Resour. Announc.">
        <title>Draft Genome Sequences of Thiorhodococcus mannitoliphagus and Thiorhodococcus minor, Purple Sulfur Photosynthetic Bacteria in the Gammaproteobacterial Family Chromatiaceae.</title>
        <authorList>
            <person name="Aviles F.A."/>
            <person name="Meyer T.E."/>
            <person name="Kyndt J.A."/>
        </authorList>
    </citation>
    <scope>NUCLEOTIDE SEQUENCE [LARGE SCALE GENOMIC DNA]</scope>
    <source>
        <strain evidence="3">DSM 18266</strain>
    </source>
</reference>
<comment type="caution">
    <text evidence="2">The sequence shown here is derived from an EMBL/GenBank/DDBJ whole genome shotgun (WGS) entry which is preliminary data.</text>
</comment>
<keyword evidence="1" id="KW-0732">Signal</keyword>
<keyword evidence="3" id="KW-1185">Reference proteome</keyword>
<dbReference type="EMBL" id="JAAIJR010000008">
    <property type="protein sequence ID" value="NEX19349.1"/>
    <property type="molecule type" value="Genomic_DNA"/>
</dbReference>
<reference evidence="2 3" key="2">
    <citation type="submission" date="2020-02" db="EMBL/GenBank/DDBJ databases">
        <title>Genome sequences of Thiorhodococcus mannitoliphagus and Thiorhodococcus minor, purple sulfur photosynthetic bacteria in the gammaproteobacterial family, Chromatiaceae.</title>
        <authorList>
            <person name="Aviles F.A."/>
            <person name="Meyer T.E."/>
            <person name="Kyndt J.A."/>
        </authorList>
    </citation>
    <scope>NUCLEOTIDE SEQUENCE [LARGE SCALE GENOMIC DNA]</scope>
    <source>
        <strain evidence="2 3">DSM 18266</strain>
    </source>
</reference>
<gene>
    <name evidence="2" type="ORF">G3480_03305</name>
</gene>
<evidence type="ECO:0000313" key="3">
    <source>
        <dbReference type="Proteomes" id="UP000471640"/>
    </source>
</evidence>
<feature type="chain" id="PRO_5027052152" evidence="1">
    <location>
        <begin position="24"/>
        <end position="158"/>
    </location>
</feature>
<evidence type="ECO:0000256" key="1">
    <source>
        <dbReference type="SAM" id="SignalP"/>
    </source>
</evidence>